<feature type="domain" description="SLC26A/SulP transporter" evidence="6">
    <location>
        <begin position="13"/>
        <end position="396"/>
    </location>
</feature>
<protein>
    <submittedName>
        <fullName evidence="7">SulP family inorganic anion transporter</fullName>
    </submittedName>
</protein>
<proteinExistence type="predicted"/>
<keyword evidence="3 5" id="KW-1133">Transmembrane helix</keyword>
<evidence type="ECO:0000259" key="6">
    <source>
        <dbReference type="Pfam" id="PF00916"/>
    </source>
</evidence>
<evidence type="ECO:0000256" key="3">
    <source>
        <dbReference type="ARBA" id="ARBA00022989"/>
    </source>
</evidence>
<dbReference type="AlphaFoldDB" id="A0A9D7S974"/>
<feature type="transmembrane region" description="Helical" evidence="5">
    <location>
        <begin position="203"/>
        <end position="225"/>
    </location>
</feature>
<comment type="subcellular location">
    <subcellularLocation>
        <location evidence="1">Membrane</location>
        <topology evidence="1">Multi-pass membrane protein</topology>
    </subcellularLocation>
</comment>
<dbReference type="GO" id="GO:0055085">
    <property type="term" value="P:transmembrane transport"/>
    <property type="evidence" value="ECO:0007669"/>
    <property type="project" value="InterPro"/>
</dbReference>
<feature type="transmembrane region" description="Helical" evidence="5">
    <location>
        <begin position="123"/>
        <end position="143"/>
    </location>
</feature>
<accession>A0A9D7S974</accession>
<name>A0A9D7S974_9BACT</name>
<organism evidence="7 8">
    <name type="scientific">Candidatus Defluviibacterium haderslevense</name>
    <dbReference type="NCBI Taxonomy" id="2981993"/>
    <lineage>
        <taxon>Bacteria</taxon>
        <taxon>Pseudomonadati</taxon>
        <taxon>Bacteroidota</taxon>
        <taxon>Saprospiria</taxon>
        <taxon>Saprospirales</taxon>
        <taxon>Saprospiraceae</taxon>
        <taxon>Candidatus Defluviibacterium</taxon>
    </lineage>
</organism>
<evidence type="ECO:0000313" key="7">
    <source>
        <dbReference type="EMBL" id="MBK9717216.1"/>
    </source>
</evidence>
<dbReference type="PANTHER" id="PTHR11814">
    <property type="entry name" value="SULFATE TRANSPORTER"/>
    <property type="match status" value="1"/>
</dbReference>
<evidence type="ECO:0000256" key="1">
    <source>
        <dbReference type="ARBA" id="ARBA00004141"/>
    </source>
</evidence>
<feature type="transmembrane region" description="Helical" evidence="5">
    <location>
        <begin position="395"/>
        <end position="422"/>
    </location>
</feature>
<dbReference type="InterPro" id="IPR001902">
    <property type="entry name" value="SLC26A/SulP_fam"/>
</dbReference>
<keyword evidence="2 5" id="KW-0812">Transmembrane</keyword>
<dbReference type="EMBL" id="JADKFW010000004">
    <property type="protein sequence ID" value="MBK9717216.1"/>
    <property type="molecule type" value="Genomic_DNA"/>
</dbReference>
<sequence length="518" mass="56673">MKRTLKYYRIMWLKHDLPAGLSVFLVALPLCLGIALASGAPLYAGLLSGIIGGLVVSFISGSQLAVSGPAAGLSTVVAASIITLGDYRLFLLTVIIAGLFQLILGVLKLGVIANYFPSAVIKGMLAAIGIILISKQIPLALGYDQPDFWRSGFLNLFSSHEIVDHFKHFSLHLRRGAIVISTVSILILFLYQSRYAQTLKIKVIPAPLLIVIIGIITDLIFSQFASDYSLKPTQLVTVPSNIFSDIIFPDLSQFFSSIHIWKDGLIIGILASLETLLCVEAIDKLDKQNRITPVNRELVAQGIGNMTCGLLGAIPITAVIVRGAANVDAGGRTKLSAFTHGLFLLLAVLLVPFLLNKIPYASLASILLVTGYNLAKPKLFRHMFNLGLKQFLPFVITIIVILATDLLIGVSIGLLISLYLIIQSNFKTEYKITHTKVLHIDTYLIKLNTNVTFLNKVKLRNALDEIPEYSELIIDGSECHFVDYDILEIISEYQAKAHDRHIAVHLKGIESVNVTAVH</sequence>
<dbReference type="InterPro" id="IPR011547">
    <property type="entry name" value="SLC26A/SulP_dom"/>
</dbReference>
<comment type="caution">
    <text evidence="7">The sequence shown here is derived from an EMBL/GenBank/DDBJ whole genome shotgun (WGS) entry which is preliminary data.</text>
</comment>
<evidence type="ECO:0000256" key="2">
    <source>
        <dbReference type="ARBA" id="ARBA00022692"/>
    </source>
</evidence>
<evidence type="ECO:0000256" key="4">
    <source>
        <dbReference type="ARBA" id="ARBA00023136"/>
    </source>
</evidence>
<feature type="transmembrane region" description="Helical" evidence="5">
    <location>
        <begin position="66"/>
        <end position="84"/>
    </location>
</feature>
<dbReference type="Proteomes" id="UP000808349">
    <property type="component" value="Unassembled WGS sequence"/>
</dbReference>
<evidence type="ECO:0000256" key="5">
    <source>
        <dbReference type="SAM" id="Phobius"/>
    </source>
</evidence>
<dbReference type="GO" id="GO:0016020">
    <property type="term" value="C:membrane"/>
    <property type="evidence" value="ECO:0007669"/>
    <property type="project" value="UniProtKB-SubCell"/>
</dbReference>
<feature type="transmembrane region" description="Helical" evidence="5">
    <location>
        <begin position="43"/>
        <end position="59"/>
    </location>
</feature>
<feature type="transmembrane region" description="Helical" evidence="5">
    <location>
        <begin position="173"/>
        <end position="191"/>
    </location>
</feature>
<feature type="transmembrane region" description="Helical" evidence="5">
    <location>
        <begin position="303"/>
        <end position="325"/>
    </location>
</feature>
<dbReference type="Pfam" id="PF00916">
    <property type="entry name" value="Sulfate_transp"/>
    <property type="match status" value="1"/>
</dbReference>
<feature type="transmembrane region" description="Helical" evidence="5">
    <location>
        <begin position="337"/>
        <end position="355"/>
    </location>
</feature>
<gene>
    <name evidence="7" type="ORF">IPO85_06845</name>
</gene>
<feature type="transmembrane region" description="Helical" evidence="5">
    <location>
        <begin position="90"/>
        <end position="111"/>
    </location>
</feature>
<keyword evidence="4 5" id="KW-0472">Membrane</keyword>
<evidence type="ECO:0000313" key="8">
    <source>
        <dbReference type="Proteomes" id="UP000808349"/>
    </source>
</evidence>
<reference evidence="7 8" key="1">
    <citation type="submission" date="2020-10" db="EMBL/GenBank/DDBJ databases">
        <title>Connecting structure to function with the recovery of over 1000 high-quality activated sludge metagenome-assembled genomes encoding full-length rRNA genes using long-read sequencing.</title>
        <authorList>
            <person name="Singleton C.M."/>
            <person name="Petriglieri F."/>
            <person name="Kristensen J.M."/>
            <person name="Kirkegaard R.H."/>
            <person name="Michaelsen T.Y."/>
            <person name="Andersen M.H."/>
            <person name="Karst S.M."/>
            <person name="Dueholm M.S."/>
            <person name="Nielsen P.H."/>
            <person name="Albertsen M."/>
        </authorList>
    </citation>
    <scope>NUCLEOTIDE SEQUENCE [LARGE SCALE GENOMIC DNA]</scope>
    <source>
        <strain evidence="7">Ribe_18-Q3-R11-54_BAT3C.373</strain>
    </source>
</reference>